<accession>A0A6N3FX61</accession>
<gene>
    <name evidence="1" type="ORF">PCLFYP37_00246</name>
</gene>
<dbReference type="RefSeq" id="WP_021980687.1">
    <property type="nucleotide sequence ID" value="NZ_CATWGA010000008.1"/>
</dbReference>
<dbReference type="AlphaFoldDB" id="A0A6N3FX61"/>
<evidence type="ECO:0000313" key="1">
    <source>
        <dbReference type="EMBL" id="VYU56159.1"/>
    </source>
</evidence>
<proteinExistence type="predicted"/>
<reference evidence="1" key="1">
    <citation type="submission" date="2019-11" db="EMBL/GenBank/DDBJ databases">
        <authorList>
            <person name="Feng L."/>
        </authorList>
    </citation>
    <scope>NUCLEOTIDE SEQUENCE</scope>
    <source>
        <strain evidence="1">PclaraLFYP37</strain>
    </source>
</reference>
<protein>
    <submittedName>
        <fullName evidence="1">Uncharacterized protein</fullName>
    </submittedName>
</protein>
<name>A0A6N3FX61_9BACT</name>
<sequence>MKNRLAEIDFSICCKRFFNLRKIIFVGIDEKNPYFCKTYKAKRKKHAKHHEKTSTRGRG</sequence>
<dbReference type="EMBL" id="CACRUT010000023">
    <property type="protein sequence ID" value="VYU56159.1"/>
    <property type="molecule type" value="Genomic_DNA"/>
</dbReference>
<organism evidence="1">
    <name type="scientific">Paraprevotella clara</name>
    <dbReference type="NCBI Taxonomy" id="454154"/>
    <lineage>
        <taxon>Bacteria</taxon>
        <taxon>Pseudomonadati</taxon>
        <taxon>Bacteroidota</taxon>
        <taxon>Bacteroidia</taxon>
        <taxon>Bacteroidales</taxon>
        <taxon>Prevotellaceae</taxon>
        <taxon>Paraprevotella</taxon>
    </lineage>
</organism>